<organism evidence="4 5">
    <name type="scientific">Pedococcus ginsenosidimutans</name>
    <dbReference type="NCBI Taxonomy" id="490570"/>
    <lineage>
        <taxon>Bacteria</taxon>
        <taxon>Bacillati</taxon>
        <taxon>Actinomycetota</taxon>
        <taxon>Actinomycetes</taxon>
        <taxon>Micrococcales</taxon>
        <taxon>Intrasporangiaceae</taxon>
        <taxon>Pedococcus</taxon>
    </lineage>
</organism>
<evidence type="ECO:0000313" key="4">
    <source>
        <dbReference type="EMBL" id="GAA4714646.1"/>
    </source>
</evidence>
<dbReference type="PROSITE" id="PS51233">
    <property type="entry name" value="VWFD"/>
    <property type="match status" value="1"/>
</dbReference>
<dbReference type="Proteomes" id="UP001500556">
    <property type="component" value="Unassembled WGS sequence"/>
</dbReference>
<gene>
    <name evidence="4" type="ORF">GCM10025782_08800</name>
</gene>
<dbReference type="RefSeq" id="WP_345501434.1">
    <property type="nucleotide sequence ID" value="NZ_BAABLO010000003.1"/>
</dbReference>
<dbReference type="Pfam" id="PF00094">
    <property type="entry name" value="VWD"/>
    <property type="match status" value="1"/>
</dbReference>
<feature type="signal peptide" evidence="2">
    <location>
        <begin position="1"/>
        <end position="19"/>
    </location>
</feature>
<feature type="region of interest" description="Disordered" evidence="1">
    <location>
        <begin position="279"/>
        <end position="312"/>
    </location>
</feature>
<accession>A0ABP8XT55</accession>
<sequence>MIRRVLAGLFCVVPMFVVAGLVAGSPAAAQTVTSAATAVATQSSGTCPPNSVQTTTQSINDCIGGLSNTGSRGYVWRCTSDNDSRALVPNAMYDPYTDCKAAPSKNDRVEAIAQARVISQLNQTGVYGDTSPTGITPNLQWETRLVNTSKSSYMGLTPGSFRPDLLVYRRTDDKPTVYVSEVKLDASAGGEGLGYAAAQVQAYLAQLRFQNIPAAPLAFGSPALADALGPRAGVPFVDQFRYSRTKCGPGQPDEIWDQYTTTSNDAGVLLVSRTIETRPCQQDPVPTATATATATATPTPTDTPTGPPDPEGPGFGGCLLNAAELGLTAARWASTKVDAEVRTVAPRLVLVGGAATEVATTTTVATAETAAGASIGGAAAVVSAGVVLGVIGSCALNPNSFGDPHLVTLDGRAYDLQAVGEFHMVQAGDLDIQARFVPMGSSISVTDAIAVKVGTQVVELRTNGQVLVDGDDTALPADGGLAMADGSVLLRSGAERILALENPSAIVRFNRGTLSVKLDKDVRSKGLLGNNDGVADKDLVTAQGEVLAADAPARVVHGRFADSWRITEAESAFTYAEGKSTESYTDKTFPAQITTLADFSAAELNVADQTCRNEGVGEGPALEDCIYDLVSTGDDKYVRAAADVGSATDPTQIAFDDNGELVEDFGSPVPAALASETYMDDPATSRVAGPLFDTKPYSVALANVPRHDRLTYGLDFVAYGPTETDDNPQSVGVRIDDRPAVNLPLEGGNPTVADPDVRLRFERAGTLEDGTQFRVYNVQVTIDHATQVLKLQVLPHNFHGLTNTALAVDNLHLTLDTEPAQTFAVTLPLDISKDQPVAGAGLLETPGGRDDYTFTVSEAQAALGLVIEAPCATSGYLTLRSLDSGLALTPIRYNCGSARYVLPSAGSYRLEAVSGGVAGEYKAKVFVQPTDQTFDYQLGQKVEPGKVGGTTADGAGNLETTTSKDVYSFTVAEGTSTVVLDADEYSWPLRNGSKLVEVATGKNWGALNGHHEWQLPAGGYRIEVSTPGTAGTYSFTSFVKPAEQSFAYQVGQKIEPGKVGGVTADGAGSLETSASKDVYSFSVAEGGQQVIFDADDYSWPLRNGSKLVELATGRNWGALNGHHEWQLPAGDYRIEVSTPGAAGTYVLSSFVKPDEQAFAYDVGQKVEPGKVGGVAVDGAGNLETTASKDLYSFTVPEGGWLVVFDADEYSWPLRNGSKLVELATGKNWGSLNGHHEWALPAGDYRIEVSTPGSAGTYTFTSFVKPDTQSFGYEVGQKVEPGKVGGIATEGAGNLETTASRDEYTFSVEAGTPTVVFDADDYSWPLRNGSKLVELATGKNWGALNGHHEWALPSGDYRIEVSTPGASGAYTFTSFVKPDQQDFAYQVGQKVEPGKVGGVSADGAGNLETTASKDVYSFSVPAGGQQVVFDADDYSWPLRNGSKLVEVATGKNWGALNGHHVFDLPAGEYSIEVSTPGAAGTYTFTSTAKALPQSFTYTVGQKVEPGKVGGVAAEGAGNLETTTSKDVYSFTVAEGTSTVVFDADDYSWPLRYGSKLVEVATGKNWGSLNGHHEWALPAGDYRIDVEWPGSTGTYTFTSFVKPDQQDFAYQVGQKVEPGKVGGVSADGAGNLETTASKDVYSFSVPAGGQQVVFDADDYSWPLRNGSKLVELATGKNWGTLNGHHVFDLPAGDYRIEVTTPGGAGTYTFTSMAKALPQSFTYTVGQSVEPGKVGGVAAAGAGNLETTTSKDVYTFSVPEGGRTVVFDSDTYSWPLRYGSNLVEVSTGKGWGAINGHHEWALPAGDYRIDVEWPGSTGTYTFGSFVKPEPQSFTYEVGQRVEPGKVNGLAADGAGNLETTASRDVYTFTVPEGGRTVVFDSDTYAWALRNGSNLVEVATDKSWGAINGHHEWALPAGDYRIDVTTPGSGGTYVFTSFVKPDPQSFTFQIGQQVEPGKVGGVSAAGAGNLETTASKDAYTFSVPEGGRTVVFDSDTYSGPLRNGSNLVEVATGKSWGAINGHHEWALPAGDFRIEVSTPGSAGAYTFTSFVKPDTQSFTYQVGQKVEPGKVGGVAAEGAGNLETTASADVYTFTVAEGGQLVVFDSDTYSWPLRNGSKLVEVATGKSWGAINGHHEWALPAGDFRIEVSTPGSAGAYTFTSAVQ</sequence>
<evidence type="ECO:0000256" key="2">
    <source>
        <dbReference type="SAM" id="SignalP"/>
    </source>
</evidence>
<keyword evidence="2" id="KW-0732">Signal</keyword>
<evidence type="ECO:0000259" key="3">
    <source>
        <dbReference type="PROSITE" id="PS51233"/>
    </source>
</evidence>
<keyword evidence="5" id="KW-1185">Reference proteome</keyword>
<dbReference type="InterPro" id="IPR001846">
    <property type="entry name" value="VWF_type-D"/>
</dbReference>
<feature type="domain" description="VWFD" evidence="3">
    <location>
        <begin position="396"/>
        <end position="572"/>
    </location>
</feature>
<feature type="chain" id="PRO_5046220815" description="VWFD domain-containing protein" evidence="2">
    <location>
        <begin position="20"/>
        <end position="2160"/>
    </location>
</feature>
<proteinExistence type="predicted"/>
<protein>
    <recommendedName>
        <fullName evidence="3">VWFD domain-containing protein</fullName>
    </recommendedName>
</protein>
<dbReference type="Gene3D" id="2.60.120.380">
    <property type="match status" value="1"/>
</dbReference>
<evidence type="ECO:0000313" key="5">
    <source>
        <dbReference type="Proteomes" id="UP001500556"/>
    </source>
</evidence>
<name>A0ABP8XT55_9MICO</name>
<evidence type="ECO:0000256" key="1">
    <source>
        <dbReference type="SAM" id="MobiDB-lite"/>
    </source>
</evidence>
<reference evidence="5" key="1">
    <citation type="journal article" date="2019" name="Int. J. Syst. Evol. Microbiol.">
        <title>The Global Catalogue of Microorganisms (GCM) 10K type strain sequencing project: providing services to taxonomists for standard genome sequencing and annotation.</title>
        <authorList>
            <consortium name="The Broad Institute Genomics Platform"/>
            <consortium name="The Broad Institute Genome Sequencing Center for Infectious Disease"/>
            <person name="Wu L."/>
            <person name="Ma J."/>
        </authorList>
    </citation>
    <scope>NUCLEOTIDE SEQUENCE [LARGE SCALE GENOMIC DNA]</scope>
    <source>
        <strain evidence="5">JCM 18961</strain>
    </source>
</reference>
<comment type="caution">
    <text evidence="4">The sequence shown here is derived from an EMBL/GenBank/DDBJ whole genome shotgun (WGS) entry which is preliminary data.</text>
</comment>
<dbReference type="EMBL" id="BAABLO010000003">
    <property type="protein sequence ID" value="GAA4714646.1"/>
    <property type="molecule type" value="Genomic_DNA"/>
</dbReference>
<dbReference type="SMART" id="SM00216">
    <property type="entry name" value="VWD"/>
    <property type="match status" value="1"/>
</dbReference>
<feature type="compositionally biased region" description="Low complexity" evidence="1">
    <location>
        <begin position="283"/>
        <end position="304"/>
    </location>
</feature>